<name>A0A8J8TP89_9EURY</name>
<dbReference type="OrthoDB" id="205201at2157"/>
<dbReference type="InterPro" id="IPR006311">
    <property type="entry name" value="TAT_signal"/>
</dbReference>
<keyword evidence="2" id="KW-1185">Reference proteome</keyword>
<dbReference type="EMBL" id="PHNJ01000012">
    <property type="protein sequence ID" value="TYL37163.1"/>
    <property type="molecule type" value="Genomic_DNA"/>
</dbReference>
<dbReference type="PROSITE" id="PS51318">
    <property type="entry name" value="TAT"/>
    <property type="match status" value="1"/>
</dbReference>
<dbReference type="Proteomes" id="UP000766904">
    <property type="component" value="Unassembled WGS sequence"/>
</dbReference>
<reference evidence="1" key="1">
    <citation type="submission" date="2017-11" db="EMBL/GenBank/DDBJ databases">
        <authorList>
            <person name="Kajale S.C."/>
            <person name="Sharma A."/>
        </authorList>
    </citation>
    <scope>NUCLEOTIDE SEQUENCE</scope>
    <source>
        <strain evidence="1">LS1_42</strain>
    </source>
</reference>
<gene>
    <name evidence="1" type="ORF">CV102_18765</name>
</gene>
<accession>A0A8J8TP89</accession>
<evidence type="ECO:0000313" key="2">
    <source>
        <dbReference type="Proteomes" id="UP000766904"/>
    </source>
</evidence>
<protein>
    <submittedName>
        <fullName evidence="1">Uncharacterized protein</fullName>
    </submittedName>
</protein>
<dbReference type="RefSeq" id="WP_148859537.1">
    <property type="nucleotide sequence ID" value="NZ_PHNJ01000012.1"/>
</dbReference>
<dbReference type="AlphaFoldDB" id="A0A8J8TP89"/>
<organism evidence="1 2">
    <name type="scientific">Natronococcus pandeyae</name>
    <dbReference type="NCBI Taxonomy" id="2055836"/>
    <lineage>
        <taxon>Archaea</taxon>
        <taxon>Methanobacteriati</taxon>
        <taxon>Methanobacteriota</taxon>
        <taxon>Stenosarchaea group</taxon>
        <taxon>Halobacteria</taxon>
        <taxon>Halobacteriales</taxon>
        <taxon>Natrialbaceae</taxon>
        <taxon>Natronococcus</taxon>
    </lineage>
</organism>
<proteinExistence type="predicted"/>
<sequence>MKFPSRRSFLASSAVTAAGLAGISSGSSAKQVSTDFDLADGAESALGLVPAESAADGNYPMVILADVGEDEHDHGYEVREVLRSVDDLEADDVSHVAVARVAKPRGQIGVAVGSFDRPDPGEETGEQGDWRLAEANDRSYATAEDRVAVASGEESADLTTAVVDVDAGDTEAFLDVREDADTAVELLSDQPLVYFAADVEGMGFPGIDPDTLDAFAAGFAQAPNTIEGTVENRYVLFPATGVDFDDETVEEIVTELEPGVLAEMDVDRQNDIVHATVVAEEPPERDREAAPDAQIDAEVDHDEGVVTFRHCEGEPIDADELELWHDGERSDDAAIAEFDVFEAGDELVVATDPLATVTLRWFDEDENAFYTYATFLVGQNAFEVDYDFDAERLEIEYVGERTADPEKLTLQSRSDRDVKTLDGFAGEYDALSAGDATTVDGVGVGDRVSLELDVPNEPRRSPSRLVSYRVRPPRIHLHRRPEEGVVARYHDDQARDAAEFRLLVDGQEAETQFADLANTVERGDTVELGDYDIGTELAVEWTVPDDPMEIGDLVLSPHVRTRMEYDGDDGTLRIVHDEGDVVDADDLELRVGDEPTDVQPADEHDRFEPGDELNVEAEPFAESELSWTLEDVEREYTLGRTVIAADTFEAEYEPDADEVKVTYVGEQQADPERLGIHRRTPGSRGAGEPAPLFAEAHDALTTGDAITLTDVEVEERIRVVLRTDEGGYRHSVFRFTPEPRFAFSFKSREDGVVAVYSDDVARRAAEFRILADGEETAAQPVDEHDVLESGDEIELGDFESGTELVVEWTVPEDPLEVRDHTITPNAAFEVVYDDEDGKLTVTHESGDELAAADVQLFIRPTRSEPVAWGDEGTVAEGDSRTVELEEDPEVVFVVFRERKLLHEREISD</sequence>
<evidence type="ECO:0000313" key="1">
    <source>
        <dbReference type="EMBL" id="TYL37163.1"/>
    </source>
</evidence>
<comment type="caution">
    <text evidence="1">The sequence shown here is derived from an EMBL/GenBank/DDBJ whole genome shotgun (WGS) entry which is preliminary data.</text>
</comment>